<dbReference type="Gene3D" id="6.10.140.2020">
    <property type="match status" value="1"/>
</dbReference>
<dbReference type="InterPro" id="IPR019734">
    <property type="entry name" value="TPR_rpt"/>
</dbReference>
<dbReference type="InterPro" id="IPR011990">
    <property type="entry name" value="TPR-like_helical_dom_sf"/>
</dbReference>
<evidence type="ECO:0000256" key="6">
    <source>
        <dbReference type="ARBA" id="ARBA00022803"/>
    </source>
</evidence>
<dbReference type="Pfam" id="PF12895">
    <property type="entry name" value="ANAPC3"/>
    <property type="match status" value="1"/>
</dbReference>
<keyword evidence="13" id="KW-1185">Reference proteome</keyword>
<keyword evidence="5" id="KW-0833">Ubl conjugation pathway</keyword>
<dbReference type="InterPro" id="IPR045202">
    <property type="entry name" value="CHIP_RING-Ubox"/>
</dbReference>
<dbReference type="Gene3D" id="3.30.40.10">
    <property type="entry name" value="Zinc/RING finger domain, C3HC4 (zinc finger)"/>
    <property type="match status" value="1"/>
</dbReference>
<keyword evidence="6 9" id="KW-0802">TPR repeat</keyword>
<dbReference type="SUPFAM" id="SSF57850">
    <property type="entry name" value="RING/U-box"/>
    <property type="match status" value="1"/>
</dbReference>
<dbReference type="Proteomes" id="UP000825002">
    <property type="component" value="Unassembled WGS sequence"/>
</dbReference>
<keyword evidence="4" id="KW-0677">Repeat</keyword>
<keyword evidence="3" id="KW-0808">Transferase</keyword>
<evidence type="ECO:0000256" key="3">
    <source>
        <dbReference type="ARBA" id="ARBA00022679"/>
    </source>
</evidence>
<dbReference type="InterPro" id="IPR013083">
    <property type="entry name" value="Znf_RING/FYVE/PHD"/>
</dbReference>
<evidence type="ECO:0000256" key="2">
    <source>
        <dbReference type="ARBA" id="ARBA00012483"/>
    </source>
</evidence>
<evidence type="ECO:0000256" key="10">
    <source>
        <dbReference type="SAM" id="MobiDB-lite"/>
    </source>
</evidence>
<dbReference type="CDD" id="cd16654">
    <property type="entry name" value="RING-Ubox_CHIP"/>
    <property type="match status" value="1"/>
</dbReference>
<organism evidence="12 13">
    <name type="scientific">Fragariocoptes setiger</name>
    <dbReference type="NCBI Taxonomy" id="1670756"/>
    <lineage>
        <taxon>Eukaryota</taxon>
        <taxon>Metazoa</taxon>
        <taxon>Ecdysozoa</taxon>
        <taxon>Arthropoda</taxon>
        <taxon>Chelicerata</taxon>
        <taxon>Arachnida</taxon>
        <taxon>Acari</taxon>
        <taxon>Acariformes</taxon>
        <taxon>Trombidiformes</taxon>
        <taxon>Prostigmata</taxon>
        <taxon>Eupodina</taxon>
        <taxon>Eriophyoidea</taxon>
        <taxon>Phytoptidae</taxon>
        <taxon>Fragariocoptes</taxon>
    </lineage>
</organism>
<dbReference type="InterPro" id="IPR003613">
    <property type="entry name" value="Ubox_domain"/>
</dbReference>
<evidence type="ECO:0000256" key="7">
    <source>
        <dbReference type="ARBA" id="ARBA00044534"/>
    </source>
</evidence>
<comment type="caution">
    <text evidence="12">The sequence shown here is derived from an EMBL/GenBank/DDBJ whole genome shotgun (WGS) entry which is preliminary data.</text>
</comment>
<dbReference type="SMART" id="SM00504">
    <property type="entry name" value="Ubox"/>
    <property type="match status" value="1"/>
</dbReference>
<feature type="repeat" description="TPR" evidence="9">
    <location>
        <begin position="51"/>
        <end position="84"/>
    </location>
</feature>
<dbReference type="EC" id="2.3.2.27" evidence="2"/>
<dbReference type="PROSITE" id="PS51698">
    <property type="entry name" value="U_BOX"/>
    <property type="match status" value="1"/>
</dbReference>
<evidence type="ECO:0000256" key="4">
    <source>
        <dbReference type="ARBA" id="ARBA00022737"/>
    </source>
</evidence>
<feature type="compositionally biased region" description="Gly residues" evidence="10">
    <location>
        <begin position="7"/>
        <end position="18"/>
    </location>
</feature>
<evidence type="ECO:0000313" key="13">
    <source>
        <dbReference type="Proteomes" id="UP000825002"/>
    </source>
</evidence>
<evidence type="ECO:0000256" key="9">
    <source>
        <dbReference type="PROSITE-ProRule" id="PRU00339"/>
    </source>
</evidence>
<protein>
    <recommendedName>
        <fullName evidence="7">E3 ubiquitin-protein ligase CHIP</fullName>
        <ecNumber evidence="2">2.3.2.27</ecNumber>
    </recommendedName>
    <alternativeName>
        <fullName evidence="8">RING-type E3 ubiquitin transferase CHIP</fullName>
    </alternativeName>
</protein>
<dbReference type="InterPro" id="IPR041312">
    <property type="entry name" value="CHIP_TPR_N"/>
</dbReference>
<proteinExistence type="predicted"/>
<feature type="domain" description="U-box" evidence="11">
    <location>
        <begin position="257"/>
        <end position="331"/>
    </location>
</feature>
<dbReference type="EMBL" id="JAIFTH010000675">
    <property type="protein sequence ID" value="KAG9509097.1"/>
    <property type="molecule type" value="Genomic_DNA"/>
</dbReference>
<dbReference type="SMART" id="SM00028">
    <property type="entry name" value="TPR"/>
    <property type="match status" value="3"/>
</dbReference>
<reference evidence="12 13" key="1">
    <citation type="submission" date="2020-10" db="EMBL/GenBank/DDBJ databases">
        <authorList>
            <person name="Klimov P.B."/>
            <person name="Dyachkov S.M."/>
            <person name="Chetverikov P.E."/>
        </authorList>
    </citation>
    <scope>NUCLEOTIDE SEQUENCE [LARGE SCALE GENOMIC DNA]</scope>
    <source>
        <strain evidence="12">BMOC 18-1129-001#AD2665</strain>
        <tissue evidence="12">Entire mites</tissue>
    </source>
</reference>
<evidence type="ECO:0000256" key="1">
    <source>
        <dbReference type="ARBA" id="ARBA00000900"/>
    </source>
</evidence>
<dbReference type="Gene3D" id="1.25.40.10">
    <property type="entry name" value="Tetratricopeptide repeat domain"/>
    <property type="match status" value="1"/>
</dbReference>
<dbReference type="PANTHER" id="PTHR46803">
    <property type="entry name" value="E3 UBIQUITIN-PROTEIN LIGASE CHIP"/>
    <property type="match status" value="1"/>
</dbReference>
<accession>A0ABQ7S6T0</accession>
<gene>
    <name evidence="12" type="primary">STUB1</name>
    <name evidence="12" type="ORF">GZH46_02394</name>
</gene>
<evidence type="ECO:0000256" key="5">
    <source>
        <dbReference type="ARBA" id="ARBA00022786"/>
    </source>
</evidence>
<name>A0ABQ7S6T0_9ACAR</name>
<comment type="catalytic activity">
    <reaction evidence="1">
        <text>S-ubiquitinyl-[E2 ubiquitin-conjugating enzyme]-L-cysteine + [acceptor protein]-L-lysine = [E2 ubiquitin-conjugating enzyme]-L-cysteine + N(6)-ubiquitinyl-[acceptor protein]-L-lysine.</text>
        <dbReference type="EC" id="2.3.2.27"/>
    </reaction>
</comment>
<feature type="region of interest" description="Disordered" evidence="10">
    <location>
        <begin position="1"/>
        <end position="40"/>
    </location>
</feature>
<dbReference type="Pfam" id="PF04564">
    <property type="entry name" value="U-box"/>
    <property type="match status" value="1"/>
</dbReference>
<evidence type="ECO:0000313" key="12">
    <source>
        <dbReference type="EMBL" id="KAG9509097.1"/>
    </source>
</evidence>
<evidence type="ECO:0000256" key="8">
    <source>
        <dbReference type="ARBA" id="ARBA00044543"/>
    </source>
</evidence>
<dbReference type="PROSITE" id="PS50005">
    <property type="entry name" value="TPR"/>
    <property type="match status" value="2"/>
</dbReference>
<sequence>MNATSGNSGGRGGGGGGDTIATVASHQHQHHPLSSAPLPSALSVKHGTQSAMDYKNAGNKYFSVHRYEEAIAYYSRAIMQNPTIPALFSNRALCFLKTQQWPKAVQDCRRAIELDPNSIKGNLFMGQALLEQALYEDALKYLLKAYDLAKKQNLNFGDDIASLIRLIKMKLWSQIEDKRELKETQLRMYLNNLIQQDKQRRLNELIVQQDVATSSSDTSHLDLLRNKQTEISQQCDEYAEQLNKIFDDIENRRKQRDVPDFLCGKISFEIMKDPVITPYGITYDRRDIEEHLQRVGHFDPITRQPLKSDQLIPNLAIKEVVDAYLNENEWALFY</sequence>
<evidence type="ECO:0000259" key="11">
    <source>
        <dbReference type="PROSITE" id="PS51698"/>
    </source>
</evidence>
<dbReference type="SUPFAM" id="SSF48452">
    <property type="entry name" value="TPR-like"/>
    <property type="match status" value="1"/>
</dbReference>
<dbReference type="Pfam" id="PF18391">
    <property type="entry name" value="CHIP_TPR_N"/>
    <property type="match status" value="1"/>
</dbReference>
<feature type="repeat" description="TPR" evidence="9">
    <location>
        <begin position="85"/>
        <end position="118"/>
    </location>
</feature>
<dbReference type="PANTHER" id="PTHR46803:SF2">
    <property type="entry name" value="E3 UBIQUITIN-PROTEIN LIGASE CHIP"/>
    <property type="match status" value="1"/>
</dbReference>